<comment type="caution">
    <text evidence="1">The sequence shown here is derived from an EMBL/GenBank/DDBJ whole genome shotgun (WGS) entry which is preliminary data.</text>
</comment>
<accession>A0ABT6NCE7</accession>
<dbReference type="InterPro" id="IPR038062">
    <property type="entry name" value="ScdA-like_N_sf"/>
</dbReference>
<sequence length="65" mass="7655">MIDQHMTLLDVVYKYPETEAIFHSFDAILEQCILCSNLFDSIDTVCKLYHLNQAEMLMRLNMVIE</sequence>
<proteinExistence type="predicted"/>
<reference evidence="1 2" key="1">
    <citation type="submission" date="2023-04" db="EMBL/GenBank/DDBJ databases">
        <title>Fusibacter bizertensis strain WBS, isolated from littoral bottom sediments of the Arctic seas - biochemical and genomic analysis.</title>
        <authorList>
            <person name="Brioukhanov A.L."/>
        </authorList>
    </citation>
    <scope>NUCLEOTIDE SEQUENCE [LARGE SCALE GENOMIC DNA]</scope>
    <source>
        <strain evidence="1 2">WBS</strain>
    </source>
</reference>
<evidence type="ECO:0000313" key="2">
    <source>
        <dbReference type="Proteomes" id="UP001158045"/>
    </source>
</evidence>
<protein>
    <recommendedName>
        <fullName evidence="3">DUF1858 domain-containing protein</fullName>
    </recommendedName>
</protein>
<dbReference type="EMBL" id="JARYZI010000004">
    <property type="protein sequence ID" value="MDH8678091.1"/>
    <property type="molecule type" value="Genomic_DNA"/>
</dbReference>
<organism evidence="1 2">
    <name type="scientific">Fusibacter bizertensis</name>
    <dbReference type="NCBI Taxonomy" id="1488331"/>
    <lineage>
        <taxon>Bacteria</taxon>
        <taxon>Bacillati</taxon>
        <taxon>Bacillota</taxon>
        <taxon>Clostridia</taxon>
        <taxon>Eubacteriales</taxon>
        <taxon>Eubacteriales Family XII. Incertae Sedis</taxon>
        <taxon>Fusibacter</taxon>
    </lineage>
</organism>
<gene>
    <name evidence="1" type="ORF">QE109_08025</name>
</gene>
<name>A0ABT6NCE7_9FIRM</name>
<dbReference type="Proteomes" id="UP001158045">
    <property type="component" value="Unassembled WGS sequence"/>
</dbReference>
<evidence type="ECO:0008006" key="3">
    <source>
        <dbReference type="Google" id="ProtNLM"/>
    </source>
</evidence>
<evidence type="ECO:0000313" key="1">
    <source>
        <dbReference type="EMBL" id="MDH8678091.1"/>
    </source>
</evidence>
<dbReference type="SUPFAM" id="SSF140683">
    <property type="entry name" value="SP0561-like"/>
    <property type="match status" value="1"/>
</dbReference>
<keyword evidence="2" id="KW-1185">Reference proteome</keyword>
<dbReference type="Gene3D" id="1.10.3910.10">
    <property type="entry name" value="SP0561-like"/>
    <property type="match status" value="1"/>
</dbReference>